<organism evidence="2 3">
    <name type="scientific">Coleophoma crateriformis</name>
    <dbReference type="NCBI Taxonomy" id="565419"/>
    <lineage>
        <taxon>Eukaryota</taxon>
        <taxon>Fungi</taxon>
        <taxon>Dikarya</taxon>
        <taxon>Ascomycota</taxon>
        <taxon>Pezizomycotina</taxon>
        <taxon>Leotiomycetes</taxon>
        <taxon>Helotiales</taxon>
        <taxon>Dermateaceae</taxon>
        <taxon>Coleophoma</taxon>
    </lineage>
</organism>
<dbReference type="AlphaFoldDB" id="A0A3D8R4B0"/>
<name>A0A3D8R4B0_9HELO</name>
<gene>
    <name evidence="2" type="ORF">BP5796_09311</name>
</gene>
<dbReference type="Gene3D" id="1.20.120.520">
    <property type="entry name" value="nmb1532 protein domain like"/>
    <property type="match status" value="1"/>
</dbReference>
<proteinExistence type="predicted"/>
<accession>A0A3D8R4B0</accession>
<dbReference type="PANTHER" id="PTHR38048:SF2">
    <property type="entry name" value="HEMERYTHRIN-LIKE DOMAIN-CONTAINING PROTEIN"/>
    <property type="match status" value="1"/>
</dbReference>
<feature type="domain" description="Hemerythrin-like" evidence="1">
    <location>
        <begin position="41"/>
        <end position="164"/>
    </location>
</feature>
<evidence type="ECO:0000313" key="3">
    <source>
        <dbReference type="Proteomes" id="UP000256328"/>
    </source>
</evidence>
<sequence>MVKPWADGPFKLLETPGHRNARTGKTSITKNEEGAHKLANVMALVHNVLIRGLNAIYLQASNISLEQDIKDFCTFMYAWSLTLHAHHDNEESLGFPFLEEMTGIQGLLDINVQQHRLFDEGLKSFDLYVASVKDGLAKYDGAHVRRLIDTLAPPLFEHLAAEESLEKRPPEMSGSCESQPICLSCSGQVSVKVDGPSNPPPQVIFCRTLNYITLYTLLLARIC</sequence>
<dbReference type="Proteomes" id="UP000256328">
    <property type="component" value="Unassembled WGS sequence"/>
</dbReference>
<dbReference type="OrthoDB" id="58416at2759"/>
<dbReference type="CDD" id="cd12108">
    <property type="entry name" value="Hr-like"/>
    <property type="match status" value="1"/>
</dbReference>
<comment type="caution">
    <text evidence="2">The sequence shown here is derived from an EMBL/GenBank/DDBJ whole genome shotgun (WGS) entry which is preliminary data.</text>
</comment>
<reference evidence="2 3" key="1">
    <citation type="journal article" date="2018" name="IMA Fungus">
        <title>IMA Genome-F 9: Draft genome sequence of Annulohypoxylon stygium, Aspergillus mulundensis, Berkeleyomyces basicola (syn. Thielaviopsis basicola), Ceratocystis smalleyi, two Cercospora beticola strains, Coleophoma cylindrospora, Fusarium fracticaudum, Phialophora cf. hyalina, and Morchella septimelata.</title>
        <authorList>
            <person name="Wingfield B.D."/>
            <person name="Bills G.F."/>
            <person name="Dong Y."/>
            <person name="Huang W."/>
            <person name="Nel W.J."/>
            <person name="Swalarsk-Parry B.S."/>
            <person name="Vaghefi N."/>
            <person name="Wilken P.M."/>
            <person name="An Z."/>
            <person name="de Beer Z.W."/>
            <person name="De Vos L."/>
            <person name="Chen L."/>
            <person name="Duong T.A."/>
            <person name="Gao Y."/>
            <person name="Hammerbacher A."/>
            <person name="Kikkert J.R."/>
            <person name="Li Y."/>
            <person name="Li H."/>
            <person name="Li K."/>
            <person name="Li Q."/>
            <person name="Liu X."/>
            <person name="Ma X."/>
            <person name="Naidoo K."/>
            <person name="Pethybridge S.J."/>
            <person name="Sun J."/>
            <person name="Steenkamp E.T."/>
            <person name="van der Nest M.A."/>
            <person name="van Wyk S."/>
            <person name="Wingfield M.J."/>
            <person name="Xiong C."/>
            <person name="Yue Q."/>
            <person name="Zhang X."/>
        </authorList>
    </citation>
    <scope>NUCLEOTIDE SEQUENCE [LARGE SCALE GENOMIC DNA]</scope>
    <source>
        <strain evidence="2 3">BP5796</strain>
    </source>
</reference>
<evidence type="ECO:0000313" key="2">
    <source>
        <dbReference type="EMBL" id="RDW68654.1"/>
    </source>
</evidence>
<dbReference type="InterPro" id="IPR053206">
    <property type="entry name" value="Dimeric_xanthone_biosynth"/>
</dbReference>
<protein>
    <recommendedName>
        <fullName evidence="1">Hemerythrin-like domain-containing protein</fullName>
    </recommendedName>
</protein>
<evidence type="ECO:0000259" key="1">
    <source>
        <dbReference type="Pfam" id="PF01814"/>
    </source>
</evidence>
<dbReference type="InterPro" id="IPR012312">
    <property type="entry name" value="Hemerythrin-like"/>
</dbReference>
<keyword evidence="3" id="KW-1185">Reference proteome</keyword>
<dbReference type="Pfam" id="PF01814">
    <property type="entry name" value="Hemerythrin"/>
    <property type="match status" value="1"/>
</dbReference>
<dbReference type="EMBL" id="PDLN01000013">
    <property type="protein sequence ID" value="RDW68654.1"/>
    <property type="molecule type" value="Genomic_DNA"/>
</dbReference>
<dbReference type="PANTHER" id="PTHR38048">
    <property type="entry name" value="EXPRESSED PROTEIN"/>
    <property type="match status" value="1"/>
</dbReference>